<keyword evidence="5" id="KW-0378">Hydrolase</keyword>
<dbReference type="PANTHER" id="PTHR43576">
    <property type="entry name" value="ALPHA-L-ARABINOFURANOSIDASE C-RELATED"/>
    <property type="match status" value="1"/>
</dbReference>
<dbReference type="Pfam" id="PF22848">
    <property type="entry name" value="ASD1_dom"/>
    <property type="match status" value="1"/>
</dbReference>
<evidence type="ECO:0000256" key="6">
    <source>
        <dbReference type="ARBA" id="ARBA00023277"/>
    </source>
</evidence>
<dbReference type="SUPFAM" id="SSF51445">
    <property type="entry name" value="(Trans)glycosidases"/>
    <property type="match status" value="1"/>
</dbReference>
<dbReference type="GO" id="GO:0046556">
    <property type="term" value="F:alpha-L-arabinofuranosidase activity"/>
    <property type="evidence" value="ECO:0007669"/>
    <property type="project" value="UniProtKB-EC"/>
</dbReference>
<comment type="similarity">
    <text evidence="2">Belongs to the glycosyl hydrolase 51 family.</text>
</comment>
<accession>A0A831PJ41</accession>
<feature type="domain" description="Alpha-L-arabinofuranosidase C-terminal" evidence="8">
    <location>
        <begin position="330"/>
        <end position="501"/>
    </location>
</feature>
<sequence>MKRRNFLKITGVGSASMIAATNVNMSFAKGVFEPSLIKIDPTPRFELSPWLYMQFMEPLGVTDSSVEAAWDHKQDKWRDDVVQVTKELAPGMIRWGGILSSYYRWREAVGPRKKRKPMLNIQWNGIESNQIGTAEFVDFCNQVKADPLMSVNFESDGKSVWSATPKGDIRSGNAEEAASWVDYCNNPSNKERKKHGFENPHNIKVWQIGNETSYGNDGFDLNTTAQKTVEFAKAMKKVDPSIQLIGWGDSGWSKRMIDKTGEHVDLIAFHHMFDPGHHLKNSPLRDNKYREDPAATWEILMNGYKPHEEKIKKMRDEVSGTGMPLALTECHYALPGRNRCEVLSSWAAGVSYARLMNLHERNGDLLKIATLADFCGTRWQVNAIMIPVPGGRSFMMPVAKIMSLYRHHTGKNYIEVQNTPDHLDITASRTENKVYLHVVNTSRIRTIKTFIDVENMKIVSGKAFELAADPAFEIIRDEGDQLKPRERYLNADEPVEFPAASVTAVELIMS</sequence>
<dbReference type="Gene3D" id="2.60.40.1180">
    <property type="entry name" value="Golgi alpha-mannosidase II"/>
    <property type="match status" value="1"/>
</dbReference>
<evidence type="ECO:0000256" key="2">
    <source>
        <dbReference type="ARBA" id="ARBA00007186"/>
    </source>
</evidence>
<dbReference type="GO" id="GO:0000272">
    <property type="term" value="P:polysaccharide catabolic process"/>
    <property type="evidence" value="ECO:0007669"/>
    <property type="project" value="TreeGrafter"/>
</dbReference>
<evidence type="ECO:0000259" key="8">
    <source>
        <dbReference type="SMART" id="SM00813"/>
    </source>
</evidence>
<dbReference type="InterPro" id="IPR055235">
    <property type="entry name" value="ASD1_cat"/>
</dbReference>
<dbReference type="SMART" id="SM00813">
    <property type="entry name" value="Alpha-L-AF_C"/>
    <property type="match status" value="1"/>
</dbReference>
<comment type="subunit">
    <text evidence="3">Homohexamer; trimer of dimers.</text>
</comment>
<keyword evidence="6" id="KW-0119">Carbohydrate metabolism</keyword>
<protein>
    <recommendedName>
        <fullName evidence="4">non-reducing end alpha-L-arabinofuranosidase</fullName>
        <ecNumber evidence="4">3.2.1.55</ecNumber>
    </recommendedName>
</protein>
<comment type="catalytic activity">
    <reaction evidence="1">
        <text>Hydrolysis of terminal non-reducing alpha-L-arabinofuranoside residues in alpha-L-arabinosides.</text>
        <dbReference type="EC" id="3.2.1.55"/>
    </reaction>
</comment>
<evidence type="ECO:0000256" key="7">
    <source>
        <dbReference type="ARBA" id="ARBA00023295"/>
    </source>
</evidence>
<reference evidence="9" key="1">
    <citation type="journal article" date="2020" name="mSystems">
        <title>Genome- and Community-Level Interaction Insights into Carbon Utilization and Element Cycling Functions of Hydrothermarchaeota in Hydrothermal Sediment.</title>
        <authorList>
            <person name="Zhou Z."/>
            <person name="Liu Y."/>
            <person name="Xu W."/>
            <person name="Pan J."/>
            <person name="Luo Z.H."/>
            <person name="Li M."/>
        </authorList>
    </citation>
    <scope>NUCLEOTIDE SEQUENCE [LARGE SCALE GENOMIC DNA]</scope>
    <source>
        <strain evidence="9">SpSt-1217</strain>
    </source>
</reference>
<evidence type="ECO:0000313" key="9">
    <source>
        <dbReference type="EMBL" id="HDR50075.1"/>
    </source>
</evidence>
<gene>
    <name evidence="9" type="ORF">ENN90_00440</name>
</gene>
<dbReference type="InterPro" id="IPR013780">
    <property type="entry name" value="Glyco_hydro_b"/>
</dbReference>
<dbReference type="EMBL" id="DSDK01000023">
    <property type="protein sequence ID" value="HDR50075.1"/>
    <property type="molecule type" value="Genomic_DNA"/>
</dbReference>
<dbReference type="AlphaFoldDB" id="A0A831PJ41"/>
<dbReference type="Proteomes" id="UP000886047">
    <property type="component" value="Unassembled WGS sequence"/>
</dbReference>
<proteinExistence type="inferred from homology"/>
<evidence type="ECO:0000256" key="4">
    <source>
        <dbReference type="ARBA" id="ARBA00012670"/>
    </source>
</evidence>
<evidence type="ECO:0000256" key="5">
    <source>
        <dbReference type="ARBA" id="ARBA00022801"/>
    </source>
</evidence>
<dbReference type="PANTHER" id="PTHR43576:SF3">
    <property type="entry name" value="ALPHA-L-ARABINOFURANOSIDASE C"/>
    <property type="match status" value="1"/>
</dbReference>
<name>A0A831PJ41_9BACT</name>
<keyword evidence="7" id="KW-0326">Glycosidase</keyword>
<evidence type="ECO:0000256" key="3">
    <source>
        <dbReference type="ARBA" id="ARBA00011165"/>
    </source>
</evidence>
<dbReference type="GO" id="GO:0046373">
    <property type="term" value="P:L-arabinose metabolic process"/>
    <property type="evidence" value="ECO:0007669"/>
    <property type="project" value="InterPro"/>
</dbReference>
<organism evidence="9">
    <name type="scientific">Mariniphaga anaerophila</name>
    <dbReference type="NCBI Taxonomy" id="1484053"/>
    <lineage>
        <taxon>Bacteria</taxon>
        <taxon>Pseudomonadati</taxon>
        <taxon>Bacteroidota</taxon>
        <taxon>Bacteroidia</taxon>
        <taxon>Marinilabiliales</taxon>
        <taxon>Prolixibacteraceae</taxon>
        <taxon>Mariniphaga</taxon>
    </lineage>
</organism>
<dbReference type="EC" id="3.2.1.55" evidence="4"/>
<dbReference type="InterPro" id="IPR017853">
    <property type="entry name" value="GH"/>
</dbReference>
<dbReference type="InterPro" id="IPR010720">
    <property type="entry name" value="Alpha-L-AF_C"/>
</dbReference>
<evidence type="ECO:0000256" key="1">
    <source>
        <dbReference type="ARBA" id="ARBA00001462"/>
    </source>
</evidence>
<comment type="caution">
    <text evidence="9">The sequence shown here is derived from an EMBL/GenBank/DDBJ whole genome shotgun (WGS) entry which is preliminary data.</text>
</comment>
<dbReference type="Gene3D" id="3.20.20.80">
    <property type="entry name" value="Glycosidases"/>
    <property type="match status" value="1"/>
</dbReference>